<proteinExistence type="inferred from homology"/>
<comment type="similarity">
    <text evidence="2">Belongs to the TonB family.</text>
</comment>
<dbReference type="GO" id="GO:0031992">
    <property type="term" value="F:energy transducer activity"/>
    <property type="evidence" value="ECO:0007669"/>
    <property type="project" value="TreeGrafter"/>
</dbReference>
<evidence type="ECO:0000256" key="2">
    <source>
        <dbReference type="ARBA" id="ARBA00006555"/>
    </source>
</evidence>
<keyword evidence="7" id="KW-0653">Protein transport</keyword>
<evidence type="ECO:0000256" key="7">
    <source>
        <dbReference type="ARBA" id="ARBA00022927"/>
    </source>
</evidence>
<organism evidence="12">
    <name type="scientific">candidate division WOR-3 bacterium</name>
    <dbReference type="NCBI Taxonomy" id="2052148"/>
    <lineage>
        <taxon>Bacteria</taxon>
        <taxon>Bacteria division WOR-3</taxon>
    </lineage>
</organism>
<feature type="transmembrane region" description="Helical" evidence="10">
    <location>
        <begin position="20"/>
        <end position="40"/>
    </location>
</feature>
<sequence length="209" mass="22995">MSSRTENISALEWEERYYAIAIRLGLIAALVIAIGAFLILPKEFVVKPYQLRRSVEMVMEALPPQLEKMAEPPKAAKPSVPVAATSDAEVQASTVEATTFTEVTKKVDETDIPIVPFWKVEKKPEPVSIPKPVYPDLARNAGIEGRCVVEALVDVDGSVVDAKIIKSSGNQSLDQAAIEAAFKAKFTPAMQRDKPVRVWVSIPYQFTLQ</sequence>
<protein>
    <submittedName>
        <fullName evidence="12">Energy transducer TonB</fullName>
    </submittedName>
</protein>
<dbReference type="PANTHER" id="PTHR33446">
    <property type="entry name" value="PROTEIN TONB-RELATED"/>
    <property type="match status" value="1"/>
</dbReference>
<comment type="caution">
    <text evidence="12">The sequence shown here is derived from an EMBL/GenBank/DDBJ whole genome shotgun (WGS) entry which is preliminary data.</text>
</comment>
<dbReference type="AlphaFoldDB" id="A0A7V3UZK4"/>
<dbReference type="PANTHER" id="PTHR33446:SF2">
    <property type="entry name" value="PROTEIN TONB"/>
    <property type="match status" value="1"/>
</dbReference>
<dbReference type="Gene3D" id="3.30.1150.10">
    <property type="match status" value="1"/>
</dbReference>
<dbReference type="GO" id="GO:0098797">
    <property type="term" value="C:plasma membrane protein complex"/>
    <property type="evidence" value="ECO:0007669"/>
    <property type="project" value="TreeGrafter"/>
</dbReference>
<keyword evidence="3" id="KW-0813">Transport</keyword>
<evidence type="ECO:0000256" key="4">
    <source>
        <dbReference type="ARBA" id="ARBA00022475"/>
    </source>
</evidence>
<reference evidence="12" key="1">
    <citation type="journal article" date="2020" name="mSystems">
        <title>Genome- and Community-Level Interaction Insights into Carbon Utilization and Element Cycling Functions of Hydrothermarchaeota in Hydrothermal Sediment.</title>
        <authorList>
            <person name="Zhou Z."/>
            <person name="Liu Y."/>
            <person name="Xu W."/>
            <person name="Pan J."/>
            <person name="Luo Z.H."/>
            <person name="Li M."/>
        </authorList>
    </citation>
    <scope>NUCLEOTIDE SEQUENCE [LARGE SCALE GENOMIC DNA]</scope>
    <source>
        <strain evidence="12">SpSt-914</strain>
    </source>
</reference>
<evidence type="ECO:0000256" key="8">
    <source>
        <dbReference type="ARBA" id="ARBA00022989"/>
    </source>
</evidence>
<dbReference type="InterPro" id="IPR051045">
    <property type="entry name" value="TonB-dependent_transducer"/>
</dbReference>
<evidence type="ECO:0000256" key="3">
    <source>
        <dbReference type="ARBA" id="ARBA00022448"/>
    </source>
</evidence>
<evidence type="ECO:0000256" key="5">
    <source>
        <dbReference type="ARBA" id="ARBA00022519"/>
    </source>
</evidence>
<keyword evidence="5" id="KW-0997">Cell inner membrane</keyword>
<accession>A0A7V3UZK4</accession>
<evidence type="ECO:0000313" key="12">
    <source>
        <dbReference type="EMBL" id="HGD12797.1"/>
    </source>
</evidence>
<evidence type="ECO:0000256" key="6">
    <source>
        <dbReference type="ARBA" id="ARBA00022692"/>
    </source>
</evidence>
<keyword evidence="6 10" id="KW-0812">Transmembrane</keyword>
<dbReference type="PROSITE" id="PS52015">
    <property type="entry name" value="TONB_CTD"/>
    <property type="match status" value="1"/>
</dbReference>
<dbReference type="InterPro" id="IPR006260">
    <property type="entry name" value="TonB/TolA_C"/>
</dbReference>
<dbReference type="GO" id="GO:0015031">
    <property type="term" value="P:protein transport"/>
    <property type="evidence" value="ECO:0007669"/>
    <property type="project" value="UniProtKB-KW"/>
</dbReference>
<gene>
    <name evidence="12" type="ORF">ENX16_01750</name>
</gene>
<keyword evidence="4" id="KW-1003">Cell membrane</keyword>
<dbReference type="EMBL" id="DTMZ01000036">
    <property type="protein sequence ID" value="HGD12797.1"/>
    <property type="molecule type" value="Genomic_DNA"/>
</dbReference>
<evidence type="ECO:0000256" key="10">
    <source>
        <dbReference type="SAM" id="Phobius"/>
    </source>
</evidence>
<keyword evidence="9 10" id="KW-0472">Membrane</keyword>
<dbReference type="SUPFAM" id="SSF74653">
    <property type="entry name" value="TolA/TonB C-terminal domain"/>
    <property type="match status" value="1"/>
</dbReference>
<dbReference type="NCBIfam" id="TIGR01352">
    <property type="entry name" value="tonB_Cterm"/>
    <property type="match status" value="1"/>
</dbReference>
<evidence type="ECO:0000256" key="9">
    <source>
        <dbReference type="ARBA" id="ARBA00023136"/>
    </source>
</evidence>
<feature type="domain" description="TonB C-terminal" evidence="11">
    <location>
        <begin position="119"/>
        <end position="209"/>
    </location>
</feature>
<name>A0A7V3UZK4_UNCW3</name>
<comment type="subcellular location">
    <subcellularLocation>
        <location evidence="1">Cell inner membrane</location>
        <topology evidence="1">Single-pass membrane protein</topology>
        <orientation evidence="1">Periplasmic side</orientation>
    </subcellularLocation>
</comment>
<evidence type="ECO:0000259" key="11">
    <source>
        <dbReference type="PROSITE" id="PS52015"/>
    </source>
</evidence>
<evidence type="ECO:0000256" key="1">
    <source>
        <dbReference type="ARBA" id="ARBA00004383"/>
    </source>
</evidence>
<dbReference type="InterPro" id="IPR037682">
    <property type="entry name" value="TonB_C"/>
</dbReference>
<dbReference type="GO" id="GO:0055085">
    <property type="term" value="P:transmembrane transport"/>
    <property type="evidence" value="ECO:0007669"/>
    <property type="project" value="InterPro"/>
</dbReference>
<dbReference type="Pfam" id="PF03544">
    <property type="entry name" value="TonB_C"/>
    <property type="match status" value="1"/>
</dbReference>
<keyword evidence="8 10" id="KW-1133">Transmembrane helix</keyword>